<keyword evidence="1" id="KW-0732">Signal</keyword>
<sequence>MGVVHRPGVLSSFVFTSVFSLLVVSPPQSTPPRPGDERERSGAGFTVARRTLRVYSLTLSGPRESAEAREQWSRVWSSWRGAHSLPRWSPLTPTSPRALLAKSSAVQSSL</sequence>
<protein>
    <recommendedName>
        <fullName evidence="4">Secreted protein</fullName>
    </recommendedName>
</protein>
<evidence type="ECO:0000313" key="3">
    <source>
        <dbReference type="Proteomes" id="UP001283361"/>
    </source>
</evidence>
<name>A0AAE1DDQ3_9GAST</name>
<feature type="signal peptide" evidence="1">
    <location>
        <begin position="1"/>
        <end position="20"/>
    </location>
</feature>
<evidence type="ECO:0000256" key="1">
    <source>
        <dbReference type="SAM" id="SignalP"/>
    </source>
</evidence>
<reference evidence="2" key="1">
    <citation type="journal article" date="2023" name="G3 (Bethesda)">
        <title>A reference genome for the long-term kleptoplast-retaining sea slug Elysia crispata morphotype clarki.</title>
        <authorList>
            <person name="Eastman K.E."/>
            <person name="Pendleton A.L."/>
            <person name="Shaikh M.A."/>
            <person name="Suttiyut T."/>
            <person name="Ogas R."/>
            <person name="Tomko P."/>
            <person name="Gavelis G."/>
            <person name="Widhalm J.R."/>
            <person name="Wisecaver J.H."/>
        </authorList>
    </citation>
    <scope>NUCLEOTIDE SEQUENCE</scope>
    <source>
        <strain evidence="2">ECLA1</strain>
    </source>
</reference>
<gene>
    <name evidence="2" type="ORF">RRG08_046009</name>
</gene>
<keyword evidence="3" id="KW-1185">Reference proteome</keyword>
<comment type="caution">
    <text evidence="2">The sequence shown here is derived from an EMBL/GenBank/DDBJ whole genome shotgun (WGS) entry which is preliminary data.</text>
</comment>
<dbReference type="AlphaFoldDB" id="A0AAE1DDQ3"/>
<evidence type="ECO:0008006" key="4">
    <source>
        <dbReference type="Google" id="ProtNLM"/>
    </source>
</evidence>
<feature type="chain" id="PRO_5042186497" description="Secreted protein" evidence="1">
    <location>
        <begin position="21"/>
        <end position="110"/>
    </location>
</feature>
<dbReference type="Proteomes" id="UP001283361">
    <property type="component" value="Unassembled WGS sequence"/>
</dbReference>
<accession>A0AAE1DDQ3</accession>
<proteinExistence type="predicted"/>
<evidence type="ECO:0000313" key="2">
    <source>
        <dbReference type="EMBL" id="KAK3766712.1"/>
    </source>
</evidence>
<organism evidence="2 3">
    <name type="scientific">Elysia crispata</name>
    <name type="common">lettuce slug</name>
    <dbReference type="NCBI Taxonomy" id="231223"/>
    <lineage>
        <taxon>Eukaryota</taxon>
        <taxon>Metazoa</taxon>
        <taxon>Spiralia</taxon>
        <taxon>Lophotrochozoa</taxon>
        <taxon>Mollusca</taxon>
        <taxon>Gastropoda</taxon>
        <taxon>Heterobranchia</taxon>
        <taxon>Euthyneura</taxon>
        <taxon>Panpulmonata</taxon>
        <taxon>Sacoglossa</taxon>
        <taxon>Placobranchoidea</taxon>
        <taxon>Plakobranchidae</taxon>
        <taxon>Elysia</taxon>
    </lineage>
</organism>
<dbReference type="EMBL" id="JAWDGP010004202">
    <property type="protein sequence ID" value="KAK3766712.1"/>
    <property type="molecule type" value="Genomic_DNA"/>
</dbReference>